<keyword evidence="1" id="KW-1133">Transmembrane helix</keyword>
<dbReference type="EMBL" id="RBZW01000069">
    <property type="protein sequence ID" value="THE63239.1"/>
    <property type="molecule type" value="Genomic_DNA"/>
</dbReference>
<proteinExistence type="predicted"/>
<dbReference type="PANTHER" id="PTHR43471">
    <property type="entry name" value="ABC TRANSPORTER PERMEASE"/>
    <property type="match status" value="1"/>
</dbReference>
<keyword evidence="1" id="KW-0472">Membrane</keyword>
<gene>
    <name evidence="2" type="ORF">D8Y22_19390</name>
</gene>
<dbReference type="PANTHER" id="PTHR43471:SF1">
    <property type="entry name" value="ABC TRANSPORTER PERMEASE PROTEIN NOSY-RELATED"/>
    <property type="match status" value="1"/>
</dbReference>
<feature type="transmembrane region" description="Helical" evidence="1">
    <location>
        <begin position="168"/>
        <end position="184"/>
    </location>
</feature>
<sequence>MSIRTVVYKDVLDARRSKVVWLVGFHYALLLVLFFAQVHVTGPEHASATIEALWGMAFVGGVFVPAIALVAAYLAIAGERESGSIRYLLSTPVTRREVVLGKYVSRATIVAVSLIVGFAVAAILARLWFGSFDPRVFAGIAALTVLYALAYVAVAIGISAISRSRSRAMLGAFGFYVMTNLMTLNDDVSGIAGIEYVLNDLLEFGVGEGGVQFLGIVTNPTRAYLLSILGVFPSEGTAEMALPDPATLPWYVQPEIAMLVLGVWLVVPVVVGRRVFDRADIT</sequence>
<evidence type="ECO:0000313" key="3">
    <source>
        <dbReference type="Proteomes" id="UP000318864"/>
    </source>
</evidence>
<dbReference type="RefSeq" id="WP_141466297.1">
    <property type="nucleotide sequence ID" value="NZ_RBZW01000069.1"/>
</dbReference>
<dbReference type="AlphaFoldDB" id="A0A4S3TH13"/>
<feature type="transmembrane region" description="Helical" evidence="1">
    <location>
        <begin position="103"/>
        <end position="124"/>
    </location>
</feature>
<dbReference type="Pfam" id="PF12679">
    <property type="entry name" value="ABC2_membrane_2"/>
    <property type="match status" value="1"/>
</dbReference>
<dbReference type="GO" id="GO:0140359">
    <property type="term" value="F:ABC-type transporter activity"/>
    <property type="evidence" value="ECO:0007669"/>
    <property type="project" value="InterPro"/>
</dbReference>
<reference evidence="2 3" key="1">
    <citation type="submission" date="2018-10" db="EMBL/GenBank/DDBJ databases">
        <title>Natronolimnobius sp. XQ-INN 246 isolated from Inner Mongolia Autonomous Region of China.</title>
        <authorList>
            <person name="Xue Q."/>
        </authorList>
    </citation>
    <scope>NUCLEOTIDE SEQUENCE [LARGE SCALE GENOMIC DNA]</scope>
    <source>
        <strain evidence="2 3">XQ-INN 246</strain>
    </source>
</reference>
<protein>
    <submittedName>
        <fullName evidence="2">ABC transporter</fullName>
    </submittedName>
</protein>
<name>A0A4S3TH13_9EURY</name>
<feature type="transmembrane region" description="Helical" evidence="1">
    <location>
        <begin position="256"/>
        <end position="276"/>
    </location>
</feature>
<keyword evidence="3" id="KW-1185">Reference proteome</keyword>
<dbReference type="GO" id="GO:0005886">
    <property type="term" value="C:plasma membrane"/>
    <property type="evidence" value="ECO:0007669"/>
    <property type="project" value="UniProtKB-SubCell"/>
</dbReference>
<dbReference type="OrthoDB" id="86287at2157"/>
<accession>A0A4S3TH13</accession>
<evidence type="ECO:0000256" key="1">
    <source>
        <dbReference type="SAM" id="Phobius"/>
    </source>
</evidence>
<comment type="caution">
    <text evidence="2">The sequence shown here is derived from an EMBL/GenBank/DDBJ whole genome shotgun (WGS) entry which is preliminary data.</text>
</comment>
<feature type="transmembrane region" description="Helical" evidence="1">
    <location>
        <begin position="20"/>
        <end position="40"/>
    </location>
</feature>
<feature type="transmembrane region" description="Helical" evidence="1">
    <location>
        <begin position="52"/>
        <end position="76"/>
    </location>
</feature>
<feature type="transmembrane region" description="Helical" evidence="1">
    <location>
        <begin position="136"/>
        <end position="161"/>
    </location>
</feature>
<evidence type="ECO:0000313" key="2">
    <source>
        <dbReference type="EMBL" id="THE63239.1"/>
    </source>
</evidence>
<keyword evidence="1" id="KW-0812">Transmembrane</keyword>
<organism evidence="2 3">
    <name type="scientific">Salinadaptatus halalkaliphilus</name>
    <dbReference type="NCBI Taxonomy" id="2419781"/>
    <lineage>
        <taxon>Archaea</taxon>
        <taxon>Methanobacteriati</taxon>
        <taxon>Methanobacteriota</taxon>
        <taxon>Stenosarchaea group</taxon>
        <taxon>Halobacteria</taxon>
        <taxon>Halobacteriales</taxon>
        <taxon>Natrialbaceae</taxon>
        <taxon>Salinadaptatus</taxon>
    </lineage>
</organism>
<dbReference type="Proteomes" id="UP000318864">
    <property type="component" value="Unassembled WGS sequence"/>
</dbReference>